<dbReference type="AlphaFoldDB" id="A0A0D8Y1M8"/>
<proteinExistence type="predicted"/>
<protein>
    <submittedName>
        <fullName evidence="1">Uncharacterized protein</fullName>
    </submittedName>
</protein>
<dbReference type="InterPro" id="IPR004987">
    <property type="entry name" value="DUF272"/>
</dbReference>
<dbReference type="EMBL" id="KN716216">
    <property type="protein sequence ID" value="KJH50067.1"/>
    <property type="molecule type" value="Genomic_DNA"/>
</dbReference>
<reference evidence="2" key="2">
    <citation type="journal article" date="2016" name="Sci. Rep.">
        <title>Dictyocaulus viviparus genome, variome and transcriptome elucidate lungworm biology and support future intervention.</title>
        <authorList>
            <person name="McNulty S.N."/>
            <person name="Strube C."/>
            <person name="Rosa B.A."/>
            <person name="Martin J.C."/>
            <person name="Tyagi R."/>
            <person name="Choi Y.J."/>
            <person name="Wang Q."/>
            <person name="Hallsworth Pepin K."/>
            <person name="Zhang X."/>
            <person name="Ozersky P."/>
            <person name="Wilson R.K."/>
            <person name="Sternberg P.W."/>
            <person name="Gasser R.B."/>
            <person name="Mitreva M."/>
        </authorList>
    </citation>
    <scope>NUCLEOTIDE SEQUENCE [LARGE SCALE GENOMIC DNA]</scope>
    <source>
        <strain evidence="2">HannoverDv2000</strain>
    </source>
</reference>
<reference evidence="1 2" key="1">
    <citation type="submission" date="2013-11" db="EMBL/GenBank/DDBJ databases">
        <title>Draft genome of the bovine lungworm Dictyocaulus viviparus.</title>
        <authorList>
            <person name="Mitreva M."/>
        </authorList>
    </citation>
    <scope>NUCLEOTIDE SEQUENCE [LARGE SCALE GENOMIC DNA]</scope>
    <source>
        <strain evidence="1 2">HannoverDv2000</strain>
    </source>
</reference>
<gene>
    <name evidence="1" type="ORF">DICVIV_03788</name>
</gene>
<organism evidence="1 2">
    <name type="scientific">Dictyocaulus viviparus</name>
    <name type="common">Bovine lungworm</name>
    <dbReference type="NCBI Taxonomy" id="29172"/>
    <lineage>
        <taxon>Eukaryota</taxon>
        <taxon>Metazoa</taxon>
        <taxon>Ecdysozoa</taxon>
        <taxon>Nematoda</taxon>
        <taxon>Chromadorea</taxon>
        <taxon>Rhabditida</taxon>
        <taxon>Rhabditina</taxon>
        <taxon>Rhabditomorpha</taxon>
        <taxon>Strongyloidea</taxon>
        <taxon>Metastrongylidae</taxon>
        <taxon>Dictyocaulus</taxon>
    </lineage>
</organism>
<accession>A0A0D8Y1M8</accession>
<sequence length="87" mass="10382">MRQRVTALALVESFDEKKRWYCVWLLEYHIEAVMFTTRSLQPGHFFQGRFAIGGPFKNKCHAYIQRIPILIDGCFDYETNEMEVRAY</sequence>
<evidence type="ECO:0000313" key="2">
    <source>
        <dbReference type="Proteomes" id="UP000053766"/>
    </source>
</evidence>
<evidence type="ECO:0000313" key="1">
    <source>
        <dbReference type="EMBL" id="KJH50067.1"/>
    </source>
</evidence>
<keyword evidence="2" id="KW-1185">Reference proteome</keyword>
<dbReference type="Pfam" id="PF03312">
    <property type="entry name" value="DUF272"/>
    <property type="match status" value="1"/>
</dbReference>
<dbReference type="OrthoDB" id="5874584at2759"/>
<name>A0A0D8Y1M8_DICVI</name>
<dbReference type="Proteomes" id="UP000053766">
    <property type="component" value="Unassembled WGS sequence"/>
</dbReference>